<gene>
    <name evidence="4" type="ORF">CMV_002209</name>
</gene>
<dbReference type="InterPro" id="IPR002347">
    <property type="entry name" value="SDR_fam"/>
</dbReference>
<dbReference type="Gene3D" id="3.40.50.720">
    <property type="entry name" value="NAD(P)-binding Rossmann-like Domain"/>
    <property type="match status" value="2"/>
</dbReference>
<organism evidence="4 5">
    <name type="scientific">Castanea mollissima</name>
    <name type="common">Chinese chestnut</name>
    <dbReference type="NCBI Taxonomy" id="60419"/>
    <lineage>
        <taxon>Eukaryota</taxon>
        <taxon>Viridiplantae</taxon>
        <taxon>Streptophyta</taxon>
        <taxon>Embryophyta</taxon>
        <taxon>Tracheophyta</taxon>
        <taxon>Spermatophyta</taxon>
        <taxon>Magnoliopsida</taxon>
        <taxon>eudicotyledons</taxon>
        <taxon>Gunneridae</taxon>
        <taxon>Pentapetalae</taxon>
        <taxon>rosids</taxon>
        <taxon>fabids</taxon>
        <taxon>Fagales</taxon>
        <taxon>Fagaceae</taxon>
        <taxon>Castanea</taxon>
    </lineage>
</organism>
<dbReference type="InterPro" id="IPR036291">
    <property type="entry name" value="NAD(P)-bd_dom_sf"/>
</dbReference>
<dbReference type="FunFam" id="3.40.50.720:FF:000084">
    <property type="entry name" value="Short-chain dehydrogenase reductase"/>
    <property type="match status" value="1"/>
</dbReference>
<evidence type="ECO:0000256" key="3">
    <source>
        <dbReference type="ARBA" id="ARBA00025714"/>
    </source>
</evidence>
<sequence>MQGDCKIQTILDDVEPNEEDRGCVAATPPFVTGGTRGIGHATVEELVGFGTRVHTRCRNESELDGCLSEWDNLGFGVTGSVCDVSVRAQREELMSTVSTLFDGKLNILINIVGRNIRKSVVDFTAAGFSTLMATNFESVFHISQLAYPPLKASGVGSIVFTSSVSGFVSLKSMSVQGATKGAQQQRIPRRGAFLHSSSASWRSKGGSRCRDDRWSLLGMTALVTGGTKGIGHAVVEELAGLGVKVHTCTRNEAYLNACLHDWEIKGFQVTGSVCDVMSRGERVKLMDTVSLVFSRRLNILINNVGTNIWKPTVDYTAEEFSTVMTTNLESAYHLCQLAHPLLKASGVGSIVCISSIAGVVALNVGSIYGASKGAINQLTKDLACEWAKDNIRSNCVAPWFIRTPLVEAALNDEQFAKSVNARTPWRAKGGFVPCGLPLPTCILLHNRADYLCGWRGDSEWLPPKT</sequence>
<dbReference type="Pfam" id="PF00106">
    <property type="entry name" value="adh_short"/>
    <property type="match status" value="2"/>
</dbReference>
<dbReference type="PANTHER" id="PTHR42898:SF6">
    <property type="entry name" value="NADP-DEPENDENT MANNITOL DEHYDROGENASE"/>
    <property type="match status" value="1"/>
</dbReference>
<comment type="caution">
    <text evidence="4">The sequence shown here is derived from an EMBL/GenBank/DDBJ whole genome shotgun (WGS) entry which is preliminary data.</text>
</comment>
<evidence type="ECO:0000256" key="2">
    <source>
        <dbReference type="ARBA" id="ARBA00023002"/>
    </source>
</evidence>
<protein>
    <submittedName>
        <fullName evidence="4">Uncharacterized protein</fullName>
    </submittedName>
</protein>
<evidence type="ECO:0000256" key="1">
    <source>
        <dbReference type="ARBA" id="ARBA00022857"/>
    </source>
</evidence>
<dbReference type="PROSITE" id="PS00061">
    <property type="entry name" value="ADH_SHORT"/>
    <property type="match status" value="1"/>
</dbReference>
<dbReference type="PRINTS" id="PR00080">
    <property type="entry name" value="SDRFAMILY"/>
</dbReference>
<evidence type="ECO:0000313" key="5">
    <source>
        <dbReference type="Proteomes" id="UP000737018"/>
    </source>
</evidence>
<proteinExistence type="inferred from homology"/>
<dbReference type="Proteomes" id="UP000737018">
    <property type="component" value="Unassembled WGS sequence"/>
</dbReference>
<dbReference type="PRINTS" id="PR00081">
    <property type="entry name" value="GDHRDH"/>
</dbReference>
<dbReference type="PANTHER" id="PTHR42898">
    <property type="entry name" value="TROPINONE REDUCTASE"/>
    <property type="match status" value="1"/>
</dbReference>
<dbReference type="InterPro" id="IPR045000">
    <property type="entry name" value="TR"/>
</dbReference>
<name>A0A8J4S2U3_9ROSI</name>
<dbReference type="SUPFAM" id="SSF51735">
    <property type="entry name" value="NAD(P)-binding Rossmann-fold domains"/>
    <property type="match status" value="2"/>
</dbReference>
<reference evidence="4" key="1">
    <citation type="submission" date="2020-03" db="EMBL/GenBank/DDBJ databases">
        <title>Castanea mollissima Vanexum genome sequencing.</title>
        <authorList>
            <person name="Staton M."/>
        </authorList>
    </citation>
    <scope>NUCLEOTIDE SEQUENCE</scope>
    <source>
        <tissue evidence="4">Leaf</tissue>
    </source>
</reference>
<keyword evidence="1" id="KW-0521">NADP</keyword>
<accession>A0A8J4S2U3</accession>
<evidence type="ECO:0000313" key="4">
    <source>
        <dbReference type="EMBL" id="KAF3974461.1"/>
    </source>
</evidence>
<dbReference type="AlphaFoldDB" id="A0A8J4S2U3"/>
<dbReference type="GO" id="GO:0016491">
    <property type="term" value="F:oxidoreductase activity"/>
    <property type="evidence" value="ECO:0007669"/>
    <property type="project" value="UniProtKB-KW"/>
</dbReference>
<keyword evidence="5" id="KW-1185">Reference proteome</keyword>
<dbReference type="EMBL" id="JRKL02000155">
    <property type="protein sequence ID" value="KAF3974461.1"/>
    <property type="molecule type" value="Genomic_DNA"/>
</dbReference>
<comment type="similarity">
    <text evidence="3">Belongs to the short-chain dehydrogenases/reductases (SDR) family. SDR65C subfamily.</text>
</comment>
<keyword evidence="2" id="KW-0560">Oxidoreductase</keyword>
<dbReference type="OrthoDB" id="417891at2759"/>
<dbReference type="InterPro" id="IPR020904">
    <property type="entry name" value="Sc_DH/Rdtase_CS"/>
</dbReference>